<feature type="domain" description="Disease resistance protein At4g27190-like leucine-rich repeats" evidence="1">
    <location>
        <begin position="854"/>
        <end position="972"/>
    </location>
</feature>
<evidence type="ECO:0000313" key="3">
    <source>
        <dbReference type="Proteomes" id="UP000479710"/>
    </source>
</evidence>
<comment type="caution">
    <text evidence="2">The sequence shown here is derived from an EMBL/GenBank/DDBJ whole genome shotgun (WGS) entry which is preliminary data.</text>
</comment>
<dbReference type="OrthoDB" id="664352at2759"/>
<dbReference type="PANTHER" id="PTHR33463">
    <property type="entry name" value="NB-ARC DOMAIN-CONTAINING PROTEIN-RELATED"/>
    <property type="match status" value="1"/>
</dbReference>
<organism evidence="2 3">
    <name type="scientific">Oryza meyeriana var. granulata</name>
    <dbReference type="NCBI Taxonomy" id="110450"/>
    <lineage>
        <taxon>Eukaryota</taxon>
        <taxon>Viridiplantae</taxon>
        <taxon>Streptophyta</taxon>
        <taxon>Embryophyta</taxon>
        <taxon>Tracheophyta</taxon>
        <taxon>Spermatophyta</taxon>
        <taxon>Magnoliopsida</taxon>
        <taxon>Liliopsida</taxon>
        <taxon>Poales</taxon>
        <taxon>Poaceae</taxon>
        <taxon>BOP clade</taxon>
        <taxon>Oryzoideae</taxon>
        <taxon>Oryzeae</taxon>
        <taxon>Oryzinae</taxon>
        <taxon>Oryza</taxon>
        <taxon>Oryza meyeriana</taxon>
    </lineage>
</organism>
<dbReference type="EMBL" id="SPHZ02000003">
    <property type="protein sequence ID" value="KAF0928209.1"/>
    <property type="molecule type" value="Genomic_DNA"/>
</dbReference>
<gene>
    <name evidence="2" type="ORF">E2562_038297</name>
</gene>
<dbReference type="InterPro" id="IPR032675">
    <property type="entry name" value="LRR_dom_sf"/>
</dbReference>
<proteinExistence type="predicted"/>
<accession>A0A6G1EUD3</accession>
<evidence type="ECO:0000313" key="2">
    <source>
        <dbReference type="EMBL" id="KAF0928209.1"/>
    </source>
</evidence>
<name>A0A6G1EUD3_9ORYZ</name>
<dbReference type="PANTHER" id="PTHR33463:SF209">
    <property type="entry name" value="DISEASE RESISTANCE PROTEIN RPS2-LIKE"/>
    <property type="match status" value="1"/>
</dbReference>
<protein>
    <recommendedName>
        <fullName evidence="1">Disease resistance protein At4g27190-like leucine-rich repeats domain-containing protein</fullName>
    </recommendedName>
</protein>
<dbReference type="Pfam" id="PF23247">
    <property type="entry name" value="LRR_RPS2"/>
    <property type="match status" value="1"/>
</dbReference>
<dbReference type="Proteomes" id="UP000479710">
    <property type="component" value="Unassembled WGS sequence"/>
</dbReference>
<evidence type="ECO:0000259" key="1">
    <source>
        <dbReference type="Pfam" id="PF23247"/>
    </source>
</evidence>
<reference evidence="2 3" key="1">
    <citation type="submission" date="2019-11" db="EMBL/GenBank/DDBJ databases">
        <title>Whole genome sequence of Oryza granulata.</title>
        <authorList>
            <person name="Li W."/>
        </authorList>
    </citation>
    <scope>NUCLEOTIDE SEQUENCE [LARGE SCALE GENOMIC DNA]</scope>
    <source>
        <strain evidence="3">cv. Menghai</strain>
        <tissue evidence="2">Leaf</tissue>
    </source>
</reference>
<dbReference type="InterPro" id="IPR050905">
    <property type="entry name" value="Plant_NBS-LRR"/>
</dbReference>
<dbReference type="AlphaFoldDB" id="A0A6G1EUD3"/>
<sequence length="1029" mass="118120">MRREIITADNVGVAAENIIDKLKKTDVSHLIYFDGWEGMGASAVLRTVAKRLTSDKIMDSELKFEKIIHIDCSTWKSRRNMQRKIAKELEIIQAEALIDVQDEVDDFNGINESSRDVIDDVGIAVNDILMSRRFLVVFHNGSDNEMNMTDVAKFGFPLYQPYRGNKMLWTFRGRFRLSTKIQDKVQDTDVFLSAKFQDKEYGKNWWHILCEEAAEVASNTCSGVAKLHPTTIANCWLYISKLNCVGRDITDFDWTVHASNYWVCDGIIQEWETGDALQQELWQEWDDPGLYYMMGNTDNWISTTHLVSSNYGFLPVSAVAQTVSSFFLAAQQIDTEEEDTLELLEYFFESKHYRADFLQNYNDMFQHAENLRVLKLSRCTFRFASPPFLCCRRLRFLGLDNCLDMNIDAGEEVQSWNCFHGLWVLDLHYTQWVFSHQMIEEMDNVRELNVKGVDPYNLIHVWKWQHNNIHKLRVIKTIDQHHEATTDAEDPFTLSNMENLEILDLSGNSAMQAFPDLSKATCLKTIIVDGCVGLESVGPNNLPTSLEAFSLVAASEQYPKAANIRAISLRGCSWLKKLLLSGLPKLEELDLSGTVVEKLDLDTMQAEKLNHLLLLGCLHLHAIQWSDVRKPQLDELHIDTDGVYHLEGNGRHNRLSPVQDDDKSFQSHVVVADPRLLGSLQLSAILESRYVHFCISHVSVNYNKGDGEGKQNVAMQYSSEPSTNVYVDRTLVGNMYNDIFDRVIALSVAPMICPCPPLPLESKSKGSCKVEIRSRKVLQGNDINLGLFIDIVDSLNMHDDFWMTSIPGSNWGKIKWCRIERCPKLHSVFNVRDNGQFMAFSLLEAFWASHLQTAHYIWSMEFKHVNVDSFKKLQYIHLDFCPRLIHVLPLSNNLPSLEIIQILYCSNLTHVFPLNTAKSKETVTEETINFPKMRHIHLHELPKLQQICEAKIMLAPKLETIMIRGCWNLRHLPDITGLQGSKPVVDCEKDWWDNLDMHQGEDGYNQSSLYKQRYTQHYKKAMPKGSVLR</sequence>
<dbReference type="InterPro" id="IPR057135">
    <property type="entry name" value="At4g27190-like_LRR"/>
</dbReference>
<keyword evidence="3" id="KW-1185">Reference proteome</keyword>
<dbReference type="Gene3D" id="3.80.10.10">
    <property type="entry name" value="Ribonuclease Inhibitor"/>
    <property type="match status" value="2"/>
</dbReference>
<dbReference type="SUPFAM" id="SSF52058">
    <property type="entry name" value="L domain-like"/>
    <property type="match status" value="2"/>
</dbReference>